<comment type="caution">
    <text evidence="13">The sequence shown here is derived from an EMBL/GenBank/DDBJ whole genome shotgun (WGS) entry which is preliminary data.</text>
</comment>
<dbReference type="PANTHER" id="PTHR45453:SF2">
    <property type="entry name" value="HISTIDINE KINASE"/>
    <property type="match status" value="1"/>
</dbReference>
<dbReference type="EC" id="2.7.13.3" evidence="3"/>
<dbReference type="Gene3D" id="3.30.565.10">
    <property type="entry name" value="Histidine kinase-like ATPase, C-terminal domain"/>
    <property type="match status" value="1"/>
</dbReference>
<evidence type="ECO:0000256" key="11">
    <source>
        <dbReference type="SAM" id="Phobius"/>
    </source>
</evidence>
<reference evidence="13 14" key="1">
    <citation type="submission" date="2024-03" db="EMBL/GenBank/DDBJ databases">
        <title>Human intestinal bacterial collection.</title>
        <authorList>
            <person name="Pauvert C."/>
            <person name="Hitch T.C.A."/>
            <person name="Clavel T."/>
        </authorList>
    </citation>
    <scope>NUCLEOTIDE SEQUENCE [LARGE SCALE GENOMIC DNA]</scope>
    <source>
        <strain evidence="13 14">CLA-JM-H44</strain>
    </source>
</reference>
<feature type="transmembrane region" description="Helical" evidence="11">
    <location>
        <begin position="20"/>
        <end position="38"/>
    </location>
</feature>
<feature type="domain" description="Histidine kinase" evidence="12">
    <location>
        <begin position="130"/>
        <end position="335"/>
    </location>
</feature>
<dbReference type="InterPro" id="IPR005467">
    <property type="entry name" value="His_kinase_dom"/>
</dbReference>
<evidence type="ECO:0000256" key="2">
    <source>
        <dbReference type="ARBA" id="ARBA00004651"/>
    </source>
</evidence>
<proteinExistence type="predicted"/>
<evidence type="ECO:0000256" key="5">
    <source>
        <dbReference type="ARBA" id="ARBA00022679"/>
    </source>
</evidence>
<keyword evidence="14" id="KW-1185">Reference proteome</keyword>
<accession>A0ABV1DZA8</accession>
<evidence type="ECO:0000256" key="1">
    <source>
        <dbReference type="ARBA" id="ARBA00000085"/>
    </source>
</evidence>
<keyword evidence="8 11" id="KW-1133">Transmembrane helix</keyword>
<evidence type="ECO:0000313" key="13">
    <source>
        <dbReference type="EMBL" id="MEQ2439682.1"/>
    </source>
</evidence>
<evidence type="ECO:0000256" key="9">
    <source>
        <dbReference type="ARBA" id="ARBA00023012"/>
    </source>
</evidence>
<dbReference type="InterPro" id="IPR036890">
    <property type="entry name" value="HATPase_C_sf"/>
</dbReference>
<dbReference type="PROSITE" id="PS50109">
    <property type="entry name" value="HIS_KIN"/>
    <property type="match status" value="1"/>
</dbReference>
<comment type="subcellular location">
    <subcellularLocation>
        <location evidence="2">Cell membrane</location>
        <topology evidence="2">Multi-pass membrane protein</topology>
    </subcellularLocation>
</comment>
<comment type="catalytic activity">
    <reaction evidence="1">
        <text>ATP + protein L-histidine = ADP + protein N-phospho-L-histidine.</text>
        <dbReference type="EC" id="2.7.13.3"/>
    </reaction>
</comment>
<evidence type="ECO:0000256" key="7">
    <source>
        <dbReference type="ARBA" id="ARBA00022777"/>
    </source>
</evidence>
<evidence type="ECO:0000256" key="3">
    <source>
        <dbReference type="ARBA" id="ARBA00012438"/>
    </source>
</evidence>
<dbReference type="SMART" id="SM00387">
    <property type="entry name" value="HATPase_c"/>
    <property type="match status" value="1"/>
</dbReference>
<keyword evidence="5 13" id="KW-0808">Transferase</keyword>
<feature type="transmembrane region" description="Helical" evidence="11">
    <location>
        <begin position="44"/>
        <end position="62"/>
    </location>
</feature>
<dbReference type="SUPFAM" id="SSF55874">
    <property type="entry name" value="ATPase domain of HSP90 chaperone/DNA topoisomerase II/histidine kinase"/>
    <property type="match status" value="1"/>
</dbReference>
<protein>
    <recommendedName>
        <fullName evidence="3">histidine kinase</fullName>
        <ecNumber evidence="3">2.7.13.3</ecNumber>
    </recommendedName>
</protein>
<dbReference type="Pfam" id="PF02518">
    <property type="entry name" value="HATPase_c"/>
    <property type="match status" value="1"/>
</dbReference>
<keyword evidence="9" id="KW-0902">Two-component regulatory system</keyword>
<keyword evidence="4" id="KW-1003">Cell membrane</keyword>
<keyword evidence="10 11" id="KW-0472">Membrane</keyword>
<dbReference type="EMBL" id="JBBMFD010000002">
    <property type="protein sequence ID" value="MEQ2439682.1"/>
    <property type="molecule type" value="Genomic_DNA"/>
</dbReference>
<evidence type="ECO:0000256" key="6">
    <source>
        <dbReference type="ARBA" id="ARBA00022692"/>
    </source>
</evidence>
<gene>
    <name evidence="13" type="ORF">WMO26_02445</name>
</gene>
<evidence type="ECO:0000313" key="14">
    <source>
        <dbReference type="Proteomes" id="UP001489509"/>
    </source>
</evidence>
<dbReference type="InterPro" id="IPR004358">
    <property type="entry name" value="Sig_transdc_His_kin-like_C"/>
</dbReference>
<keyword evidence="7 13" id="KW-0418">Kinase</keyword>
<dbReference type="InterPro" id="IPR050351">
    <property type="entry name" value="BphY/WalK/GraS-like"/>
</dbReference>
<dbReference type="RefSeq" id="WP_349217946.1">
    <property type="nucleotide sequence ID" value="NZ_JBBMFD010000002.1"/>
</dbReference>
<dbReference type="PANTHER" id="PTHR45453">
    <property type="entry name" value="PHOSPHATE REGULON SENSOR PROTEIN PHOR"/>
    <property type="match status" value="1"/>
</dbReference>
<evidence type="ECO:0000256" key="4">
    <source>
        <dbReference type="ARBA" id="ARBA00022475"/>
    </source>
</evidence>
<organism evidence="13 14">
    <name type="scientific">Solibaculum intestinale</name>
    <dbReference type="NCBI Taxonomy" id="3133165"/>
    <lineage>
        <taxon>Bacteria</taxon>
        <taxon>Bacillati</taxon>
        <taxon>Bacillota</taxon>
        <taxon>Clostridia</taxon>
        <taxon>Eubacteriales</taxon>
        <taxon>Oscillospiraceae</taxon>
        <taxon>Solibaculum</taxon>
    </lineage>
</organism>
<sequence>MEKKVFWPVLAAYLKARYRVMVGFVLFLLLFWLLFFLLRLPYDAVLYGSAVTLAGGLLYGGYDFFRFYDRHRLLTMLREEITVSLDRLPPPRTLPEEDNQALIRTLFDDRAKQISKADAAYQDRMEYDTLWAHQIKTPIAAMRLVLQGMPPTQARVELGQSLFQIEQYVEMTLHYLRLQNDASDLLFKRVPLFPMVRGAVKKYSMTFIRKNISLHLTETPCTVLTDEKWFTFVLEQLLSNSLKYTPAGGSISIYLDPQEDKSLVIEDTGIGIRPEDVPRVFEKGFTGYNGRMDKKSTGLGLYLCRQTLKRLSHRIFLSSQVGKGTRMKIDLSEAAFPME</sequence>
<evidence type="ECO:0000256" key="10">
    <source>
        <dbReference type="ARBA" id="ARBA00023136"/>
    </source>
</evidence>
<evidence type="ECO:0000256" key="8">
    <source>
        <dbReference type="ARBA" id="ARBA00022989"/>
    </source>
</evidence>
<dbReference type="Proteomes" id="UP001489509">
    <property type="component" value="Unassembled WGS sequence"/>
</dbReference>
<dbReference type="PRINTS" id="PR00344">
    <property type="entry name" value="BCTRLSENSOR"/>
</dbReference>
<name>A0ABV1DZA8_9FIRM</name>
<evidence type="ECO:0000259" key="12">
    <source>
        <dbReference type="PROSITE" id="PS50109"/>
    </source>
</evidence>
<dbReference type="GO" id="GO:0004673">
    <property type="term" value="F:protein histidine kinase activity"/>
    <property type="evidence" value="ECO:0007669"/>
    <property type="project" value="UniProtKB-EC"/>
</dbReference>
<keyword evidence="6 11" id="KW-0812">Transmembrane</keyword>
<dbReference type="InterPro" id="IPR003594">
    <property type="entry name" value="HATPase_dom"/>
</dbReference>